<dbReference type="GO" id="GO:0005524">
    <property type="term" value="F:ATP binding"/>
    <property type="evidence" value="ECO:0007669"/>
    <property type="project" value="UniProtKB-KW"/>
</dbReference>
<dbReference type="SUPFAM" id="SSF55874">
    <property type="entry name" value="ATPase domain of HSP90 chaperone/DNA topoisomerase II/histidine kinase"/>
    <property type="match status" value="1"/>
</dbReference>
<evidence type="ECO:0000256" key="14">
    <source>
        <dbReference type="PROSITE-ProRule" id="PRU00110"/>
    </source>
</evidence>
<dbReference type="InterPro" id="IPR003661">
    <property type="entry name" value="HisK_dim/P_dom"/>
</dbReference>
<evidence type="ECO:0000256" key="1">
    <source>
        <dbReference type="ARBA" id="ARBA00000085"/>
    </source>
</evidence>
<evidence type="ECO:0000256" key="7">
    <source>
        <dbReference type="ARBA" id="ARBA00022692"/>
    </source>
</evidence>
<dbReference type="GO" id="GO:0000155">
    <property type="term" value="F:phosphorelay sensor kinase activity"/>
    <property type="evidence" value="ECO:0007669"/>
    <property type="project" value="InterPro"/>
</dbReference>
<dbReference type="Pfam" id="PF00072">
    <property type="entry name" value="Response_reg"/>
    <property type="match status" value="1"/>
</dbReference>
<feature type="modified residue" description="4-aspartylphosphate" evidence="15">
    <location>
        <position position="751"/>
    </location>
</feature>
<dbReference type="Pfam" id="PF02518">
    <property type="entry name" value="HATPase_c"/>
    <property type="match status" value="1"/>
</dbReference>
<evidence type="ECO:0000313" key="21">
    <source>
        <dbReference type="Proteomes" id="UP000248916"/>
    </source>
</evidence>
<dbReference type="Pfam" id="PF00512">
    <property type="entry name" value="HisKA"/>
    <property type="match status" value="1"/>
</dbReference>
<dbReference type="Proteomes" id="UP000248916">
    <property type="component" value="Unassembled WGS sequence"/>
</dbReference>
<dbReference type="InterPro" id="IPR003594">
    <property type="entry name" value="HATPase_dom"/>
</dbReference>
<gene>
    <name evidence="20" type="ORF">LX81_03765</name>
</gene>
<dbReference type="SMART" id="SM00387">
    <property type="entry name" value="HATPase_c"/>
    <property type="match status" value="1"/>
</dbReference>
<dbReference type="Gene3D" id="3.40.50.2300">
    <property type="match status" value="1"/>
</dbReference>
<evidence type="ECO:0000256" key="6">
    <source>
        <dbReference type="ARBA" id="ARBA00022679"/>
    </source>
</evidence>
<evidence type="ECO:0000256" key="8">
    <source>
        <dbReference type="ARBA" id="ARBA00022741"/>
    </source>
</evidence>
<dbReference type="PANTHER" id="PTHR45339">
    <property type="entry name" value="HYBRID SIGNAL TRANSDUCTION HISTIDINE KINASE J"/>
    <property type="match status" value="1"/>
</dbReference>
<dbReference type="SUPFAM" id="SSF47384">
    <property type="entry name" value="Homodimeric domain of signal transducing histidine kinase"/>
    <property type="match status" value="1"/>
</dbReference>
<dbReference type="CDD" id="cd16922">
    <property type="entry name" value="HATPase_EvgS-ArcB-TorS-like"/>
    <property type="match status" value="1"/>
</dbReference>
<evidence type="ECO:0000256" key="4">
    <source>
        <dbReference type="ARBA" id="ARBA00022475"/>
    </source>
</evidence>
<evidence type="ECO:0000256" key="12">
    <source>
        <dbReference type="ARBA" id="ARBA00023012"/>
    </source>
</evidence>
<dbReference type="CDD" id="cd00082">
    <property type="entry name" value="HisKA"/>
    <property type="match status" value="1"/>
</dbReference>
<evidence type="ECO:0000256" key="16">
    <source>
        <dbReference type="SAM" id="MobiDB-lite"/>
    </source>
</evidence>
<dbReference type="Gene3D" id="1.20.120.160">
    <property type="entry name" value="HPT domain"/>
    <property type="match status" value="1"/>
</dbReference>
<dbReference type="CDD" id="cd17546">
    <property type="entry name" value="REC_hyHK_CKI1_RcsC-like"/>
    <property type="match status" value="1"/>
</dbReference>
<dbReference type="Gene3D" id="3.30.565.10">
    <property type="entry name" value="Histidine kinase-like ATPase, C-terminal domain"/>
    <property type="match status" value="1"/>
</dbReference>
<dbReference type="SUPFAM" id="SSF52172">
    <property type="entry name" value="CheY-like"/>
    <property type="match status" value="1"/>
</dbReference>
<dbReference type="Pfam" id="PF01627">
    <property type="entry name" value="Hpt"/>
    <property type="match status" value="1"/>
</dbReference>
<dbReference type="InterPro" id="IPR036890">
    <property type="entry name" value="HATPase_C_sf"/>
</dbReference>
<dbReference type="PRINTS" id="PR00344">
    <property type="entry name" value="BCTRLSENSOR"/>
</dbReference>
<dbReference type="CDD" id="cd00088">
    <property type="entry name" value="HPT"/>
    <property type="match status" value="1"/>
</dbReference>
<evidence type="ECO:0000259" key="19">
    <source>
        <dbReference type="PROSITE" id="PS50894"/>
    </source>
</evidence>
<dbReference type="InterPro" id="IPR005467">
    <property type="entry name" value="His_kinase_dom"/>
</dbReference>
<organism evidence="20 21">
    <name type="scientific">Palleronia aestuarii</name>
    <dbReference type="NCBI Taxonomy" id="568105"/>
    <lineage>
        <taxon>Bacteria</taxon>
        <taxon>Pseudomonadati</taxon>
        <taxon>Pseudomonadota</taxon>
        <taxon>Alphaproteobacteria</taxon>
        <taxon>Rhodobacterales</taxon>
        <taxon>Roseobacteraceae</taxon>
        <taxon>Palleronia</taxon>
    </lineage>
</organism>
<keyword evidence="7" id="KW-0812">Transmembrane</keyword>
<feature type="domain" description="HPt" evidence="19">
    <location>
        <begin position="884"/>
        <end position="979"/>
    </location>
</feature>
<feature type="domain" description="Response regulatory" evidence="18">
    <location>
        <begin position="702"/>
        <end position="821"/>
    </location>
</feature>
<dbReference type="EC" id="2.7.13.3" evidence="3"/>
<keyword evidence="10" id="KW-0067">ATP-binding</keyword>
<keyword evidence="21" id="KW-1185">Reference proteome</keyword>
<keyword evidence="9 20" id="KW-0418">Kinase</keyword>
<evidence type="ECO:0000256" key="11">
    <source>
        <dbReference type="ARBA" id="ARBA00022989"/>
    </source>
</evidence>
<accession>A0A2W7PR59</accession>
<comment type="catalytic activity">
    <reaction evidence="1">
        <text>ATP + protein L-histidine = ADP + protein N-phospho-L-histidine.</text>
        <dbReference type="EC" id="2.7.13.3"/>
    </reaction>
</comment>
<keyword evidence="13" id="KW-0472">Membrane</keyword>
<dbReference type="OrthoDB" id="9801651at2"/>
<feature type="region of interest" description="Disordered" evidence="16">
    <location>
        <begin position="824"/>
        <end position="843"/>
    </location>
</feature>
<dbReference type="SMART" id="SM00388">
    <property type="entry name" value="HisKA"/>
    <property type="match status" value="1"/>
</dbReference>
<dbReference type="PROSITE" id="PS50110">
    <property type="entry name" value="RESPONSE_REGULATORY"/>
    <property type="match status" value="1"/>
</dbReference>
<evidence type="ECO:0000256" key="9">
    <source>
        <dbReference type="ARBA" id="ARBA00022777"/>
    </source>
</evidence>
<dbReference type="EMBL" id="QKZL01000027">
    <property type="protein sequence ID" value="PZX11889.1"/>
    <property type="molecule type" value="Genomic_DNA"/>
</dbReference>
<dbReference type="Gene3D" id="1.10.287.130">
    <property type="match status" value="1"/>
</dbReference>
<feature type="domain" description="Histidine kinase" evidence="17">
    <location>
        <begin position="322"/>
        <end position="543"/>
    </location>
</feature>
<dbReference type="FunFam" id="1.10.287.130:FF:000004">
    <property type="entry name" value="Ethylene receptor 1"/>
    <property type="match status" value="1"/>
</dbReference>
<comment type="subcellular location">
    <subcellularLocation>
        <location evidence="2">Cell membrane</location>
        <topology evidence="2">Multi-pass membrane protein</topology>
    </subcellularLocation>
</comment>
<keyword evidence="8" id="KW-0547">Nucleotide-binding</keyword>
<dbReference type="SUPFAM" id="SSF47226">
    <property type="entry name" value="Histidine-containing phosphotransfer domain, HPT domain"/>
    <property type="match status" value="1"/>
</dbReference>
<comment type="caution">
    <text evidence="20">The sequence shown here is derived from an EMBL/GenBank/DDBJ whole genome shotgun (WGS) entry which is preliminary data.</text>
</comment>
<dbReference type="InterPro" id="IPR008207">
    <property type="entry name" value="Sig_transdc_His_kin_Hpt_dom"/>
</dbReference>
<keyword evidence="4" id="KW-1003">Cell membrane</keyword>
<dbReference type="GO" id="GO:0005886">
    <property type="term" value="C:plasma membrane"/>
    <property type="evidence" value="ECO:0007669"/>
    <property type="project" value="UniProtKB-SubCell"/>
</dbReference>
<evidence type="ECO:0000313" key="20">
    <source>
        <dbReference type="EMBL" id="PZX11889.1"/>
    </source>
</evidence>
<proteinExistence type="predicted"/>
<evidence type="ECO:0000256" key="10">
    <source>
        <dbReference type="ARBA" id="ARBA00022840"/>
    </source>
</evidence>
<evidence type="ECO:0000256" key="13">
    <source>
        <dbReference type="ARBA" id="ARBA00023136"/>
    </source>
</evidence>
<sequence length="999" mass="107873">MVMRMTRPVATLTRRQALIFYMAAPFVLAIAIGANVFEAREDYLLETRRAEEDSLYMAKESAERQLRALGRIVNPIHAFYRSSKAVSADEFRVFTENIKSLAPEFPFYFGWINSNPLDRSSPSLLVNPDGEVLTIPDDVVGRSAFGISSGISEPQAKPTFLVGDLDLDLNLDSAASLMMPFSNVGANMMHGGAFFVSFSITDVLDTIEATSGVTIRSATIDVGTNVITVPREVAPPVSPVEVTERSLEVDLGGAVLDLSLDVTHQNMAEWLGSRFAGVATTLLASLLLVAMSLVTTRQMLIARNAGRAAAQANFHKTRFLATMSHEMRTPLNGILGMSDLVRKGPLSPVQREQMQTVGRSAEALLSLINQILDFSKIEADAFEIDPVECDLAELVSNIVTGLNILAAHKGLRVIVSMPIDVPRRVRIDALRLSQVIINLLSNAVKFTSEGHVALKVVLEKQDDRQAQIRFAVEDTGIGIPEDKQNEIFMAFRQADVTTTRKFGGTGLGLTIAQRIVAEMGGEISVRSLPGKGSTFSFAIDVDVIPAASPLRREIVLSAAFNVLVVTHDKIVSDCLVRSFRKVGGLAEGSGSVSDALQAIERVEGSAEPFDVVLLDDLAMAAEFRAAIPTDRRLKIGWLRDSTRVGETPSEEEIAASDFICDAPHLPEQIMAKISGSLAHRSLGARAKVELNEEVVRPCEGMKVLLVEDDTVNQIYAAAVLEDLGCAVATADNGRAAVDMARARAYDVVLMDCQMPIMDGYTAAGILKSDMEAGKITRAPIIALTANALTGDRERCLESGMDGYMKKPVREAELRTALVEIVGQPGHRAESEPEQATVVETPADPPAAPLMLTEIVREPKVDEPASSKPADILDVSRFMATRQSMGARFPTLLKTFCSTGPVRMNELRTALANHDFATCARIGHTLKSSAKMLGATRLNPIAKELEDVASRPAPDEAAVADLAKAVEGALTEFTQYLVEINRRQSANRNGGAAKEIKGAA</sequence>
<evidence type="ECO:0000256" key="15">
    <source>
        <dbReference type="PROSITE-ProRule" id="PRU00169"/>
    </source>
</evidence>
<dbReference type="PANTHER" id="PTHR45339:SF1">
    <property type="entry name" value="HYBRID SIGNAL TRANSDUCTION HISTIDINE KINASE J"/>
    <property type="match status" value="1"/>
</dbReference>
<dbReference type="PROSITE" id="PS50109">
    <property type="entry name" value="HIS_KIN"/>
    <property type="match status" value="1"/>
</dbReference>
<name>A0A2W7PR59_9RHOB</name>
<keyword evidence="5 15" id="KW-0597">Phosphoprotein</keyword>
<evidence type="ECO:0000259" key="18">
    <source>
        <dbReference type="PROSITE" id="PS50110"/>
    </source>
</evidence>
<reference evidence="20 21" key="1">
    <citation type="submission" date="2018-06" db="EMBL/GenBank/DDBJ databases">
        <title>Genomic Encyclopedia of Archaeal and Bacterial Type Strains, Phase II (KMG-II): from individual species to whole genera.</title>
        <authorList>
            <person name="Goeker M."/>
        </authorList>
    </citation>
    <scope>NUCLEOTIDE SEQUENCE [LARGE SCALE GENOMIC DNA]</scope>
    <source>
        <strain evidence="20 21">DSM 22009</strain>
    </source>
</reference>
<dbReference type="InterPro" id="IPR011006">
    <property type="entry name" value="CheY-like_superfamily"/>
</dbReference>
<dbReference type="InterPro" id="IPR036641">
    <property type="entry name" value="HPT_dom_sf"/>
</dbReference>
<dbReference type="InterPro" id="IPR001789">
    <property type="entry name" value="Sig_transdc_resp-reg_receiver"/>
</dbReference>
<dbReference type="InterPro" id="IPR004358">
    <property type="entry name" value="Sig_transdc_His_kin-like_C"/>
</dbReference>
<dbReference type="AlphaFoldDB" id="A0A2W7PR59"/>
<dbReference type="FunFam" id="3.30.565.10:FF:000010">
    <property type="entry name" value="Sensor histidine kinase RcsC"/>
    <property type="match status" value="1"/>
</dbReference>
<keyword evidence="6" id="KW-0808">Transferase</keyword>
<keyword evidence="12" id="KW-0902">Two-component regulatory system</keyword>
<protein>
    <recommendedName>
        <fullName evidence="3">histidine kinase</fullName>
        <ecNumber evidence="3">2.7.13.3</ecNumber>
    </recommendedName>
</protein>
<evidence type="ECO:0000256" key="3">
    <source>
        <dbReference type="ARBA" id="ARBA00012438"/>
    </source>
</evidence>
<dbReference type="InterPro" id="IPR036097">
    <property type="entry name" value="HisK_dim/P_sf"/>
</dbReference>
<evidence type="ECO:0000256" key="2">
    <source>
        <dbReference type="ARBA" id="ARBA00004651"/>
    </source>
</evidence>
<evidence type="ECO:0000256" key="5">
    <source>
        <dbReference type="ARBA" id="ARBA00022553"/>
    </source>
</evidence>
<dbReference type="SMART" id="SM00448">
    <property type="entry name" value="REC"/>
    <property type="match status" value="1"/>
</dbReference>
<keyword evidence="11" id="KW-1133">Transmembrane helix</keyword>
<feature type="modified residue" description="Phosphohistidine" evidence="14">
    <location>
        <position position="923"/>
    </location>
</feature>
<dbReference type="PROSITE" id="PS50894">
    <property type="entry name" value="HPT"/>
    <property type="match status" value="1"/>
</dbReference>
<evidence type="ECO:0000259" key="17">
    <source>
        <dbReference type="PROSITE" id="PS50109"/>
    </source>
</evidence>